<dbReference type="Pfam" id="PF15932">
    <property type="entry name" value="DUF4748"/>
    <property type="match status" value="1"/>
</dbReference>
<evidence type="ECO:0000256" key="1">
    <source>
        <dbReference type="SAM" id="MobiDB-lite"/>
    </source>
</evidence>
<dbReference type="AlphaFoldDB" id="A0AAD1WGJ4"/>
<feature type="transmembrane region" description="Helical" evidence="2">
    <location>
        <begin position="76"/>
        <end position="94"/>
    </location>
</feature>
<protein>
    <submittedName>
        <fullName evidence="3">Probable hydrolase PNKD</fullName>
    </submittedName>
</protein>
<dbReference type="EMBL" id="OW240918">
    <property type="protein sequence ID" value="CAH2305191.1"/>
    <property type="molecule type" value="Genomic_DNA"/>
</dbReference>
<feature type="region of interest" description="Disordered" evidence="1">
    <location>
        <begin position="37"/>
        <end position="68"/>
    </location>
</feature>
<proteinExistence type="predicted"/>
<organism evidence="3 4">
    <name type="scientific">Pelobates cultripes</name>
    <name type="common">Western spadefoot toad</name>
    <dbReference type="NCBI Taxonomy" id="61616"/>
    <lineage>
        <taxon>Eukaryota</taxon>
        <taxon>Metazoa</taxon>
        <taxon>Chordata</taxon>
        <taxon>Craniata</taxon>
        <taxon>Vertebrata</taxon>
        <taxon>Euteleostomi</taxon>
        <taxon>Amphibia</taxon>
        <taxon>Batrachia</taxon>
        <taxon>Anura</taxon>
        <taxon>Pelobatoidea</taxon>
        <taxon>Pelobatidae</taxon>
        <taxon>Pelobates</taxon>
    </lineage>
</organism>
<keyword evidence="2" id="KW-1133">Transmembrane helix</keyword>
<evidence type="ECO:0000313" key="4">
    <source>
        <dbReference type="Proteomes" id="UP001295444"/>
    </source>
</evidence>
<name>A0AAD1WGJ4_PELCU</name>
<dbReference type="InterPro" id="IPR031833">
    <property type="entry name" value="DUF4748"/>
</dbReference>
<evidence type="ECO:0000313" key="3">
    <source>
        <dbReference type="EMBL" id="CAH2305191.1"/>
    </source>
</evidence>
<dbReference type="GO" id="GO:0016787">
    <property type="term" value="F:hydrolase activity"/>
    <property type="evidence" value="ECO:0007669"/>
    <property type="project" value="UniProtKB-KW"/>
</dbReference>
<feature type="region of interest" description="Disordered" evidence="1">
    <location>
        <begin position="110"/>
        <end position="129"/>
    </location>
</feature>
<accession>A0AAD1WGJ4</accession>
<gene>
    <name evidence="3" type="ORF">PECUL_23A026733</name>
</gene>
<keyword evidence="2" id="KW-0472">Membrane</keyword>
<sequence>MAAPSSRLLVLIRGGMSWGSMITTMWRQSTVRRSLQNAKSLHSSSRYKAKPKVPGPMTDGPEYIPTRQAKNPMKKVGLAWAVGFPSGIILFLLAKNEVDKRRLEQLKVRQRMKDANQGQYERERFSSTP</sequence>
<keyword evidence="3" id="KW-0378">Hydrolase</keyword>
<keyword evidence="2" id="KW-0812">Transmembrane</keyword>
<keyword evidence="4" id="KW-1185">Reference proteome</keyword>
<dbReference type="EMBL" id="OW240918">
    <property type="protein sequence ID" value="CAH2305192.1"/>
    <property type="molecule type" value="Genomic_DNA"/>
</dbReference>
<evidence type="ECO:0000256" key="2">
    <source>
        <dbReference type="SAM" id="Phobius"/>
    </source>
</evidence>
<reference evidence="3" key="1">
    <citation type="submission" date="2022-03" db="EMBL/GenBank/DDBJ databases">
        <authorList>
            <person name="Alioto T."/>
            <person name="Alioto T."/>
            <person name="Gomez Garrido J."/>
        </authorList>
    </citation>
    <scope>NUCLEOTIDE SEQUENCE</scope>
</reference>
<dbReference type="Proteomes" id="UP001295444">
    <property type="component" value="Chromosome 07"/>
</dbReference>